<evidence type="ECO:0000259" key="5">
    <source>
        <dbReference type="Pfam" id="PF04542"/>
    </source>
</evidence>
<sequence length="191" mass="22974">MKEDDLQKWLEQMVAGDQEAFEHIYEITCKDVYRTVAFFVSNRQDIDELVNEVYIQMWKSLHTYDKNRSFRFWLHGLIVRQVKEGRRKAWRRFRIMEKNKTFLQKQDYVVDGETLQIELQSELTERVKALSYKHREVVILRYFHDYRLDEMSLLLEIPIGTVKSRLHTALKLLKKDMESIPIGRAGNINGF</sequence>
<feature type="domain" description="RNA polymerase sigma factor 70 region 4 type 2" evidence="6">
    <location>
        <begin position="122"/>
        <end position="173"/>
    </location>
</feature>
<keyword evidence="3" id="KW-0731">Sigma factor</keyword>
<dbReference type="SUPFAM" id="SSF88659">
    <property type="entry name" value="Sigma3 and sigma4 domains of RNA polymerase sigma factors"/>
    <property type="match status" value="1"/>
</dbReference>
<name>A0ABN8KP50_9BACI</name>
<dbReference type="InterPro" id="IPR036388">
    <property type="entry name" value="WH-like_DNA-bd_sf"/>
</dbReference>
<dbReference type="InterPro" id="IPR013325">
    <property type="entry name" value="RNA_pol_sigma_r2"/>
</dbReference>
<feature type="domain" description="RNA polymerase sigma-70 region 2" evidence="5">
    <location>
        <begin position="30"/>
        <end position="92"/>
    </location>
</feature>
<dbReference type="EMBL" id="CALBWS010000015">
    <property type="protein sequence ID" value="CAH2715366.1"/>
    <property type="molecule type" value="Genomic_DNA"/>
</dbReference>
<dbReference type="Pfam" id="PF08281">
    <property type="entry name" value="Sigma70_r4_2"/>
    <property type="match status" value="1"/>
</dbReference>
<dbReference type="Pfam" id="PF04542">
    <property type="entry name" value="Sigma70_r2"/>
    <property type="match status" value="1"/>
</dbReference>
<dbReference type="InterPro" id="IPR039425">
    <property type="entry name" value="RNA_pol_sigma-70-like"/>
</dbReference>
<dbReference type="InterPro" id="IPR014284">
    <property type="entry name" value="RNA_pol_sigma-70_dom"/>
</dbReference>
<dbReference type="InterPro" id="IPR013324">
    <property type="entry name" value="RNA_pol_sigma_r3/r4-like"/>
</dbReference>
<evidence type="ECO:0000256" key="4">
    <source>
        <dbReference type="ARBA" id="ARBA00023163"/>
    </source>
</evidence>
<evidence type="ECO:0000256" key="2">
    <source>
        <dbReference type="ARBA" id="ARBA00023015"/>
    </source>
</evidence>
<comment type="caution">
    <text evidence="7">The sequence shown here is derived from an EMBL/GenBank/DDBJ whole genome shotgun (WGS) entry which is preliminary data.</text>
</comment>
<dbReference type="Gene3D" id="1.10.10.10">
    <property type="entry name" value="Winged helix-like DNA-binding domain superfamily/Winged helix DNA-binding domain"/>
    <property type="match status" value="1"/>
</dbReference>
<reference evidence="7" key="1">
    <citation type="submission" date="2022-04" db="EMBL/GenBank/DDBJ databases">
        <authorList>
            <person name="Criscuolo A."/>
        </authorList>
    </citation>
    <scope>NUCLEOTIDE SEQUENCE</scope>
    <source>
        <strain evidence="7">CIP111895</strain>
    </source>
</reference>
<keyword evidence="8" id="KW-1185">Reference proteome</keyword>
<dbReference type="NCBIfam" id="NF009195">
    <property type="entry name" value="PRK12543.1"/>
    <property type="match status" value="1"/>
</dbReference>
<comment type="similarity">
    <text evidence="1">Belongs to the sigma-70 factor family. ECF subfamily.</text>
</comment>
<evidence type="ECO:0000313" key="8">
    <source>
        <dbReference type="Proteomes" id="UP000838308"/>
    </source>
</evidence>
<dbReference type="PANTHER" id="PTHR43133">
    <property type="entry name" value="RNA POLYMERASE ECF-TYPE SIGMA FACTO"/>
    <property type="match status" value="1"/>
</dbReference>
<evidence type="ECO:0000256" key="3">
    <source>
        <dbReference type="ARBA" id="ARBA00023082"/>
    </source>
</evidence>
<dbReference type="InterPro" id="IPR013249">
    <property type="entry name" value="RNA_pol_sigma70_r4_t2"/>
</dbReference>
<evidence type="ECO:0000256" key="1">
    <source>
        <dbReference type="ARBA" id="ARBA00010641"/>
    </source>
</evidence>
<keyword evidence="2" id="KW-0805">Transcription regulation</keyword>
<evidence type="ECO:0000313" key="7">
    <source>
        <dbReference type="EMBL" id="CAH2715366.1"/>
    </source>
</evidence>
<accession>A0ABN8KP50</accession>
<organism evidence="7 8">
    <name type="scientific">Neobacillus rhizosphaerae</name>
    <dbReference type="NCBI Taxonomy" id="2880965"/>
    <lineage>
        <taxon>Bacteria</taxon>
        <taxon>Bacillati</taxon>
        <taxon>Bacillota</taxon>
        <taxon>Bacilli</taxon>
        <taxon>Bacillales</taxon>
        <taxon>Bacillaceae</taxon>
        <taxon>Neobacillus</taxon>
    </lineage>
</organism>
<dbReference type="CDD" id="cd06171">
    <property type="entry name" value="Sigma70_r4"/>
    <property type="match status" value="1"/>
</dbReference>
<protein>
    <submittedName>
        <fullName evidence="7">ECF RNA polymerase sigma factor SigW</fullName>
    </submittedName>
</protein>
<gene>
    <name evidence="7" type="primary">sigW_1</name>
    <name evidence="7" type="ORF">BACCIP111895_02550</name>
</gene>
<evidence type="ECO:0000259" key="6">
    <source>
        <dbReference type="Pfam" id="PF08281"/>
    </source>
</evidence>
<keyword evidence="4" id="KW-0804">Transcription</keyword>
<dbReference type="Gene3D" id="1.10.1740.10">
    <property type="match status" value="1"/>
</dbReference>
<dbReference type="SUPFAM" id="SSF88946">
    <property type="entry name" value="Sigma2 domain of RNA polymerase sigma factors"/>
    <property type="match status" value="1"/>
</dbReference>
<proteinExistence type="inferred from homology"/>
<dbReference type="InterPro" id="IPR007627">
    <property type="entry name" value="RNA_pol_sigma70_r2"/>
</dbReference>
<dbReference type="RefSeq" id="WP_248735639.1">
    <property type="nucleotide sequence ID" value="NZ_CALBWS010000015.1"/>
</dbReference>
<dbReference type="NCBIfam" id="TIGR02937">
    <property type="entry name" value="sigma70-ECF"/>
    <property type="match status" value="1"/>
</dbReference>
<dbReference type="PANTHER" id="PTHR43133:SF60">
    <property type="entry name" value="RNA POLYMERASE SIGMA FACTOR SIGV"/>
    <property type="match status" value="1"/>
</dbReference>
<dbReference type="Proteomes" id="UP000838308">
    <property type="component" value="Unassembled WGS sequence"/>
</dbReference>